<dbReference type="EMBL" id="WTUZ01000015">
    <property type="protein sequence ID" value="MZQ82721.1"/>
    <property type="molecule type" value="Genomic_DNA"/>
</dbReference>
<reference evidence="1 2" key="1">
    <citation type="submission" date="2019-12" db="EMBL/GenBank/DDBJ databases">
        <title>Paenibacillus sp. nov. sp. isolated from soil.</title>
        <authorList>
            <person name="Kim J."/>
            <person name="Jeong S.E."/>
            <person name="Jung H.S."/>
            <person name="Jeon C.O."/>
        </authorList>
    </citation>
    <scope>NUCLEOTIDE SEQUENCE [LARGE SCALE GENOMIC DNA]</scope>
    <source>
        <strain evidence="1 2">5J-6</strain>
    </source>
</reference>
<proteinExistence type="predicted"/>
<evidence type="ECO:0000313" key="2">
    <source>
        <dbReference type="Proteomes" id="UP000481087"/>
    </source>
</evidence>
<accession>A0A6L8UZI8</accession>
<protein>
    <submittedName>
        <fullName evidence="1">Uncharacterized protein</fullName>
    </submittedName>
</protein>
<evidence type="ECO:0000313" key="1">
    <source>
        <dbReference type="EMBL" id="MZQ82721.1"/>
    </source>
</evidence>
<dbReference type="Proteomes" id="UP000481087">
    <property type="component" value="Unassembled WGS sequence"/>
</dbReference>
<name>A0A6L8UZI8_9BACL</name>
<keyword evidence="2" id="KW-1185">Reference proteome</keyword>
<dbReference type="AlphaFoldDB" id="A0A6L8UZI8"/>
<gene>
    <name evidence="1" type="ORF">GQF01_11475</name>
</gene>
<comment type="caution">
    <text evidence="1">The sequence shown here is derived from an EMBL/GenBank/DDBJ whole genome shotgun (WGS) entry which is preliminary data.</text>
</comment>
<sequence>MRDVKRPIQEQLDYINGQLTQKQMNISKFISLIERSEDPPASMMERISSLEAEKKQLLNRKSEIEHELNIPTVKEVSFERVYYVLNALSKVITKIEPEKQKDLLHSIINKITVNAGNHPAKRSVKDIELFFDASLSNELVLTYGTAHRAACNGKFFSHPVRWLFSIF</sequence>
<organism evidence="1 2">
    <name type="scientific">Paenibacillus silvestris</name>
    <dbReference type="NCBI Taxonomy" id="2606219"/>
    <lineage>
        <taxon>Bacteria</taxon>
        <taxon>Bacillati</taxon>
        <taxon>Bacillota</taxon>
        <taxon>Bacilli</taxon>
        <taxon>Bacillales</taxon>
        <taxon>Paenibacillaceae</taxon>
        <taxon>Paenibacillus</taxon>
    </lineage>
</organism>